<name>W5TQ56_9NOCA</name>
<keyword evidence="3" id="KW-1185">Reference proteome</keyword>
<dbReference type="Proteomes" id="UP000019150">
    <property type="component" value="Chromosome"/>
</dbReference>
<dbReference type="AlphaFoldDB" id="W5TQ56"/>
<dbReference type="KEGG" id="nno:NONO_c45670"/>
<gene>
    <name evidence="2" type="ORF">NONO_c45670</name>
</gene>
<accession>W5TQ56</accession>
<feature type="transmembrane region" description="Helical" evidence="1">
    <location>
        <begin position="27"/>
        <end position="46"/>
    </location>
</feature>
<organism evidence="2 3">
    <name type="scientific">Nocardia nova SH22a</name>
    <dbReference type="NCBI Taxonomy" id="1415166"/>
    <lineage>
        <taxon>Bacteria</taxon>
        <taxon>Bacillati</taxon>
        <taxon>Actinomycetota</taxon>
        <taxon>Actinomycetes</taxon>
        <taxon>Mycobacteriales</taxon>
        <taxon>Nocardiaceae</taxon>
        <taxon>Nocardia</taxon>
    </lineage>
</organism>
<dbReference type="OrthoDB" id="4545264at2"/>
<reference evidence="2 3" key="1">
    <citation type="journal article" date="2014" name="Appl. Environ. Microbiol.">
        <title>Insights into the Microbial Degradation of Rubber and Gutta-Percha by Analysis of the Complete Genome of Nocardia nova SH22a.</title>
        <authorList>
            <person name="Luo Q."/>
            <person name="Hiessl S."/>
            <person name="Poehlein A."/>
            <person name="Daniel R."/>
            <person name="Steinbuchel A."/>
        </authorList>
    </citation>
    <scope>NUCLEOTIDE SEQUENCE [LARGE SCALE GENOMIC DNA]</scope>
    <source>
        <strain evidence="2">SH22a</strain>
    </source>
</reference>
<sequence>MNDAAAPQRVGLDLIAPEMYAPMLRRLALAAIGVGAGVGVVAGVVVSWPVGVVAGCVLGLPTAGYALAMRRRRIWLAGTVIEARTALRRRRLDIAGASGVEMLVFPGRLSRIVLRITAGGRTQTVPLAMYTDAGSGRELHILGLRKLADALSAVQLAAALALSGLLVGQLRAEARDAGLEERPLYRAVQLVRARDIVQPVLLSDGDIADLSRDIEP</sequence>
<protein>
    <submittedName>
        <fullName evidence="2">Uncharacterized protein</fullName>
    </submittedName>
</protein>
<dbReference type="eggNOG" id="ENOG5034AQS">
    <property type="taxonomic scope" value="Bacteria"/>
</dbReference>
<keyword evidence="1" id="KW-1133">Transmembrane helix</keyword>
<dbReference type="HOGENOM" id="CLU_111106_0_0_11"/>
<evidence type="ECO:0000313" key="3">
    <source>
        <dbReference type="Proteomes" id="UP000019150"/>
    </source>
</evidence>
<evidence type="ECO:0000313" key="2">
    <source>
        <dbReference type="EMBL" id="AHH19351.1"/>
    </source>
</evidence>
<dbReference type="PATRIC" id="fig|1415166.3.peg.4693"/>
<dbReference type="STRING" id="1415166.NONO_c45670"/>
<dbReference type="RefSeq" id="WP_038550750.1">
    <property type="nucleotide sequence ID" value="NZ_CP006850.1"/>
</dbReference>
<feature type="transmembrane region" description="Helical" evidence="1">
    <location>
        <begin position="52"/>
        <end position="68"/>
    </location>
</feature>
<evidence type="ECO:0000256" key="1">
    <source>
        <dbReference type="SAM" id="Phobius"/>
    </source>
</evidence>
<dbReference type="EMBL" id="CP006850">
    <property type="protein sequence ID" value="AHH19351.1"/>
    <property type="molecule type" value="Genomic_DNA"/>
</dbReference>
<keyword evidence="1" id="KW-0472">Membrane</keyword>
<proteinExistence type="predicted"/>
<keyword evidence="1" id="KW-0812">Transmembrane</keyword>